<keyword evidence="5" id="KW-1185">Reference proteome</keyword>
<dbReference type="RefSeq" id="WP_095069067.1">
    <property type="nucleotide sequence ID" value="NZ_LT899436.1"/>
</dbReference>
<dbReference type="InterPro" id="IPR001789">
    <property type="entry name" value="Sig_transdc_resp-reg_receiver"/>
</dbReference>
<dbReference type="OrthoDB" id="2168082at2"/>
<dbReference type="SMART" id="SM00448">
    <property type="entry name" value="REC"/>
    <property type="match status" value="1"/>
</dbReference>
<dbReference type="Proteomes" id="UP000215214">
    <property type="component" value="Chromosome TJEJU"/>
</dbReference>
<dbReference type="InterPro" id="IPR046947">
    <property type="entry name" value="LytR-like"/>
</dbReference>
<sequence>MIKTLLVEDKPYIRKGLMSLIEMLDKGLTIIGECGSVKEAVTVVHACKPDLIFLDINLSDGNAFDFLMQTEAFNYKVIFITAYDEYALQALKIGAIDYILKPVDVDELEVAIDKVVARNATIAKEQISKVREHIENNRLVISLQDGYRVIEINHLKFCKSDRGYTTFYLNDGKTILASKPLKFFMEQLPPSKFVRTHQSCIVNLDYVEKYDKSGMIILKCNTRLPVSIRKKEEFLSKLLNK</sequence>
<name>A0A238U5C3_9FLAO</name>
<evidence type="ECO:0000313" key="5">
    <source>
        <dbReference type="Proteomes" id="UP000215214"/>
    </source>
</evidence>
<dbReference type="Gene3D" id="3.40.50.2300">
    <property type="match status" value="1"/>
</dbReference>
<dbReference type="PROSITE" id="PS50930">
    <property type="entry name" value="HTH_LYTTR"/>
    <property type="match status" value="1"/>
</dbReference>
<feature type="domain" description="HTH LytTR-type" evidence="3">
    <location>
        <begin position="139"/>
        <end position="241"/>
    </location>
</feature>
<protein>
    <submittedName>
        <fullName evidence="4">Two component transcriptional regulator, LytTR family</fullName>
    </submittedName>
</protein>
<accession>A0A238U5C3</accession>
<dbReference type="Gene3D" id="2.40.50.1020">
    <property type="entry name" value="LytTr DNA-binding domain"/>
    <property type="match status" value="1"/>
</dbReference>
<evidence type="ECO:0000259" key="3">
    <source>
        <dbReference type="PROSITE" id="PS50930"/>
    </source>
</evidence>
<keyword evidence="1" id="KW-0597">Phosphoprotein</keyword>
<dbReference type="AlphaFoldDB" id="A0A238U5C3"/>
<proteinExistence type="predicted"/>
<organism evidence="4 5">
    <name type="scientific">Tenacibaculum jejuense</name>
    <dbReference type="NCBI Taxonomy" id="584609"/>
    <lineage>
        <taxon>Bacteria</taxon>
        <taxon>Pseudomonadati</taxon>
        <taxon>Bacteroidota</taxon>
        <taxon>Flavobacteriia</taxon>
        <taxon>Flavobacteriales</taxon>
        <taxon>Flavobacteriaceae</taxon>
        <taxon>Tenacibaculum</taxon>
    </lineage>
</organism>
<dbReference type="GO" id="GO:0003677">
    <property type="term" value="F:DNA binding"/>
    <property type="evidence" value="ECO:0007669"/>
    <property type="project" value="InterPro"/>
</dbReference>
<dbReference type="EMBL" id="LT899436">
    <property type="protein sequence ID" value="SNR14206.1"/>
    <property type="molecule type" value="Genomic_DNA"/>
</dbReference>
<evidence type="ECO:0000256" key="1">
    <source>
        <dbReference type="PROSITE-ProRule" id="PRU00169"/>
    </source>
</evidence>
<gene>
    <name evidence="4" type="ORF">TJEJU_0408</name>
</gene>
<dbReference type="Pfam" id="PF00072">
    <property type="entry name" value="Response_reg"/>
    <property type="match status" value="1"/>
</dbReference>
<reference evidence="4 5" key="1">
    <citation type="submission" date="2017-07" db="EMBL/GenBank/DDBJ databases">
        <authorList>
            <person name="Sun Z.S."/>
            <person name="Albrecht U."/>
            <person name="Echele G."/>
            <person name="Lee C.C."/>
        </authorList>
    </citation>
    <scope>NUCLEOTIDE SEQUENCE [LARGE SCALE GENOMIC DNA]</scope>
    <source>
        <strain evidence="5">type strain: KCTC 22618</strain>
    </source>
</reference>
<dbReference type="Pfam" id="PF04397">
    <property type="entry name" value="LytTR"/>
    <property type="match status" value="1"/>
</dbReference>
<dbReference type="PANTHER" id="PTHR37299">
    <property type="entry name" value="TRANSCRIPTIONAL REGULATOR-RELATED"/>
    <property type="match status" value="1"/>
</dbReference>
<dbReference type="PANTHER" id="PTHR37299:SF1">
    <property type="entry name" value="STAGE 0 SPORULATION PROTEIN A HOMOLOG"/>
    <property type="match status" value="1"/>
</dbReference>
<dbReference type="SMART" id="SM00850">
    <property type="entry name" value="LytTR"/>
    <property type="match status" value="1"/>
</dbReference>
<dbReference type="InterPro" id="IPR011006">
    <property type="entry name" value="CheY-like_superfamily"/>
</dbReference>
<dbReference type="GO" id="GO:0000156">
    <property type="term" value="F:phosphorelay response regulator activity"/>
    <property type="evidence" value="ECO:0007669"/>
    <property type="project" value="InterPro"/>
</dbReference>
<dbReference type="InterPro" id="IPR007492">
    <property type="entry name" value="LytTR_DNA-bd_dom"/>
</dbReference>
<evidence type="ECO:0000259" key="2">
    <source>
        <dbReference type="PROSITE" id="PS50110"/>
    </source>
</evidence>
<evidence type="ECO:0000313" key="4">
    <source>
        <dbReference type="EMBL" id="SNR14206.1"/>
    </source>
</evidence>
<dbReference type="KEGG" id="tje:TJEJU_0408"/>
<dbReference type="SUPFAM" id="SSF52172">
    <property type="entry name" value="CheY-like"/>
    <property type="match status" value="1"/>
</dbReference>
<dbReference type="PROSITE" id="PS50110">
    <property type="entry name" value="RESPONSE_REGULATORY"/>
    <property type="match status" value="1"/>
</dbReference>
<feature type="domain" description="Response regulatory" evidence="2">
    <location>
        <begin position="3"/>
        <end position="116"/>
    </location>
</feature>
<dbReference type="CDD" id="cd17536">
    <property type="entry name" value="REC_YesN-like"/>
    <property type="match status" value="1"/>
</dbReference>
<feature type="modified residue" description="4-aspartylphosphate" evidence="1">
    <location>
        <position position="55"/>
    </location>
</feature>